<dbReference type="CDD" id="cd01650">
    <property type="entry name" value="RT_nLTR_like"/>
    <property type="match status" value="1"/>
</dbReference>
<organism evidence="2">
    <name type="scientific">Graphocephala atropunctata</name>
    <dbReference type="NCBI Taxonomy" id="36148"/>
    <lineage>
        <taxon>Eukaryota</taxon>
        <taxon>Metazoa</taxon>
        <taxon>Ecdysozoa</taxon>
        <taxon>Arthropoda</taxon>
        <taxon>Hexapoda</taxon>
        <taxon>Insecta</taxon>
        <taxon>Pterygota</taxon>
        <taxon>Neoptera</taxon>
        <taxon>Paraneoptera</taxon>
        <taxon>Hemiptera</taxon>
        <taxon>Auchenorrhyncha</taxon>
        <taxon>Membracoidea</taxon>
        <taxon>Cicadellidae</taxon>
        <taxon>Cicadellinae</taxon>
        <taxon>Cicadellini</taxon>
        <taxon>Graphocephala</taxon>
    </lineage>
</organism>
<dbReference type="PANTHER" id="PTHR33332">
    <property type="entry name" value="REVERSE TRANSCRIPTASE DOMAIN-CONTAINING PROTEIN"/>
    <property type="match status" value="1"/>
</dbReference>
<proteinExistence type="predicted"/>
<accession>A0A1B6MNT0</accession>
<dbReference type="EMBL" id="GEBQ01002369">
    <property type="protein sequence ID" value="JAT37608.1"/>
    <property type="molecule type" value="Transcribed_RNA"/>
</dbReference>
<gene>
    <name evidence="2" type="ORF">g.48294</name>
</gene>
<evidence type="ECO:0000313" key="2">
    <source>
        <dbReference type="EMBL" id="JAT37608.1"/>
    </source>
</evidence>
<dbReference type="GO" id="GO:0071897">
    <property type="term" value="P:DNA biosynthetic process"/>
    <property type="evidence" value="ECO:0007669"/>
    <property type="project" value="UniProtKB-ARBA"/>
</dbReference>
<evidence type="ECO:0000259" key="1">
    <source>
        <dbReference type="PROSITE" id="PS50878"/>
    </source>
</evidence>
<sequence>DELKLSRVCPIFKKGPKNVPESYRPISIIPVLSKVIEIIVHDQLVAYLTENDYLSSAQFGFRRGKCTFDAIDALIREILIGFEKKTFAQATLCDLSKAFDCVHHAILLQKLDFYGITGISSNFLKNYLSNRRQKVYINGNWSNEVDVPTGVPQGSVLGPLLFLIQINDLPSVIKARSFLYADDTTFLNVHSNFDCLQQLVNDTIKEASVWFRANGFLLNEAKTQNIVFSLRQIPAHDTNRSTNVQFLGIMIDSNLTWSTHIDFISTRLSRVIYLLRNIITCVPETYVITSYYAFFQSIVRYGLVLWGNSSEIGAILLLQKKAIRAITKSHFLDHCRPLFIKLKLQTVINLYIFDSVSYVLKGSESLTLVSDCHNYNTRNKNNILIDNFRLSKTQNSHVITSKKLFNKVKHLIDRYPTKLFLAKFYNWLLLNPFYDLSEFLSIREIIF</sequence>
<dbReference type="InterPro" id="IPR000477">
    <property type="entry name" value="RT_dom"/>
</dbReference>
<protein>
    <recommendedName>
        <fullName evidence="1">Reverse transcriptase domain-containing protein</fullName>
    </recommendedName>
</protein>
<dbReference type="InterPro" id="IPR043502">
    <property type="entry name" value="DNA/RNA_pol_sf"/>
</dbReference>
<feature type="non-terminal residue" evidence="2">
    <location>
        <position position="1"/>
    </location>
</feature>
<name>A0A1B6MNT0_9HEMI</name>
<dbReference type="Pfam" id="PF00078">
    <property type="entry name" value="RVT_1"/>
    <property type="match status" value="1"/>
</dbReference>
<feature type="domain" description="Reverse transcriptase" evidence="1">
    <location>
        <begin position="1"/>
        <end position="251"/>
    </location>
</feature>
<dbReference type="PROSITE" id="PS50878">
    <property type="entry name" value="RT_POL"/>
    <property type="match status" value="1"/>
</dbReference>
<dbReference type="SUPFAM" id="SSF56672">
    <property type="entry name" value="DNA/RNA polymerases"/>
    <property type="match status" value="1"/>
</dbReference>
<dbReference type="AlphaFoldDB" id="A0A1B6MNT0"/>
<reference evidence="2" key="1">
    <citation type="submission" date="2015-11" db="EMBL/GenBank/DDBJ databases">
        <title>De novo transcriptome assembly of four potential Pierce s Disease insect vectors from Arizona vineyards.</title>
        <authorList>
            <person name="Tassone E.E."/>
        </authorList>
    </citation>
    <scope>NUCLEOTIDE SEQUENCE</scope>
</reference>